<organism evidence="2 3">
    <name type="scientific">Rubus argutus</name>
    <name type="common">Southern blackberry</name>
    <dbReference type="NCBI Taxonomy" id="59490"/>
    <lineage>
        <taxon>Eukaryota</taxon>
        <taxon>Viridiplantae</taxon>
        <taxon>Streptophyta</taxon>
        <taxon>Embryophyta</taxon>
        <taxon>Tracheophyta</taxon>
        <taxon>Spermatophyta</taxon>
        <taxon>Magnoliopsida</taxon>
        <taxon>eudicotyledons</taxon>
        <taxon>Gunneridae</taxon>
        <taxon>Pentapetalae</taxon>
        <taxon>rosids</taxon>
        <taxon>fabids</taxon>
        <taxon>Rosales</taxon>
        <taxon>Rosaceae</taxon>
        <taxon>Rosoideae</taxon>
        <taxon>Rosoideae incertae sedis</taxon>
        <taxon>Rubus</taxon>
    </lineage>
</organism>
<feature type="region of interest" description="Disordered" evidence="1">
    <location>
        <begin position="24"/>
        <end position="45"/>
    </location>
</feature>
<feature type="compositionally biased region" description="Basic and acidic residues" evidence="1">
    <location>
        <begin position="82"/>
        <end position="115"/>
    </location>
</feature>
<protein>
    <submittedName>
        <fullName evidence="2">Uncharacterized protein</fullName>
    </submittedName>
</protein>
<keyword evidence="3" id="KW-1185">Reference proteome</keyword>
<comment type="caution">
    <text evidence="2">The sequence shown here is derived from an EMBL/GenBank/DDBJ whole genome shotgun (WGS) entry which is preliminary data.</text>
</comment>
<feature type="compositionally biased region" description="Polar residues" evidence="1">
    <location>
        <begin position="25"/>
        <end position="38"/>
    </location>
</feature>
<dbReference type="Proteomes" id="UP001457282">
    <property type="component" value="Unassembled WGS sequence"/>
</dbReference>
<proteinExistence type="predicted"/>
<dbReference type="AlphaFoldDB" id="A0AAW1XXQ7"/>
<feature type="compositionally biased region" description="Polar residues" evidence="1">
    <location>
        <begin position="71"/>
        <end position="80"/>
    </location>
</feature>
<sequence>MTNTTRHDWVETKPTTIGSRLILQHANTDPSNHINPNRRQPLDPPFLLATTRTVRELIQSNMTRDHHDCISTATIPTTPTGKPRDDSNQRDPSDDDATRARRWTEHEKKRKKREA</sequence>
<evidence type="ECO:0000256" key="1">
    <source>
        <dbReference type="SAM" id="MobiDB-lite"/>
    </source>
</evidence>
<evidence type="ECO:0000313" key="3">
    <source>
        <dbReference type="Proteomes" id="UP001457282"/>
    </source>
</evidence>
<feature type="region of interest" description="Disordered" evidence="1">
    <location>
        <begin position="62"/>
        <end position="115"/>
    </location>
</feature>
<evidence type="ECO:0000313" key="2">
    <source>
        <dbReference type="EMBL" id="KAK9941498.1"/>
    </source>
</evidence>
<name>A0AAW1XXQ7_RUBAR</name>
<gene>
    <name evidence="2" type="ORF">M0R45_007204</name>
</gene>
<reference evidence="2 3" key="1">
    <citation type="journal article" date="2023" name="G3 (Bethesda)">
        <title>A chromosome-length genome assembly and annotation of blackberry (Rubus argutus, cv. 'Hillquist').</title>
        <authorList>
            <person name="Bruna T."/>
            <person name="Aryal R."/>
            <person name="Dudchenko O."/>
            <person name="Sargent D.J."/>
            <person name="Mead D."/>
            <person name="Buti M."/>
            <person name="Cavallini A."/>
            <person name="Hytonen T."/>
            <person name="Andres J."/>
            <person name="Pham M."/>
            <person name="Weisz D."/>
            <person name="Mascagni F."/>
            <person name="Usai G."/>
            <person name="Natali L."/>
            <person name="Bassil N."/>
            <person name="Fernandez G.E."/>
            <person name="Lomsadze A."/>
            <person name="Armour M."/>
            <person name="Olukolu B."/>
            <person name="Poorten T."/>
            <person name="Britton C."/>
            <person name="Davik J."/>
            <person name="Ashrafi H."/>
            <person name="Aiden E.L."/>
            <person name="Borodovsky M."/>
            <person name="Worthington M."/>
        </authorList>
    </citation>
    <scope>NUCLEOTIDE SEQUENCE [LARGE SCALE GENOMIC DNA]</scope>
    <source>
        <strain evidence="2">PI 553951</strain>
    </source>
</reference>
<dbReference type="EMBL" id="JBEDUW010000002">
    <property type="protein sequence ID" value="KAK9941498.1"/>
    <property type="molecule type" value="Genomic_DNA"/>
</dbReference>
<accession>A0AAW1XXQ7</accession>